<dbReference type="GO" id="GO:0003723">
    <property type="term" value="F:RNA binding"/>
    <property type="evidence" value="ECO:0007669"/>
    <property type="project" value="InterPro"/>
</dbReference>
<dbReference type="CDD" id="cd21153">
    <property type="entry name" value="PUA_RlmI"/>
    <property type="match status" value="1"/>
</dbReference>
<dbReference type="Gene3D" id="3.40.50.150">
    <property type="entry name" value="Vaccinia Virus protein VP39"/>
    <property type="match status" value="1"/>
</dbReference>
<accession>A0A6J4PG63</accession>
<dbReference type="EMBL" id="CADCUQ010000506">
    <property type="protein sequence ID" value="CAA9410103.1"/>
    <property type="molecule type" value="Genomic_DNA"/>
</dbReference>
<dbReference type="InterPro" id="IPR036974">
    <property type="entry name" value="PUA_sf"/>
</dbReference>
<evidence type="ECO:0000256" key="2">
    <source>
        <dbReference type="ARBA" id="ARBA00022490"/>
    </source>
</evidence>
<feature type="domain" description="S-adenosylmethionine-dependent methyltransferase" evidence="7">
    <location>
        <begin position="97"/>
        <end position="368"/>
    </location>
</feature>
<dbReference type="Gene3D" id="3.30.750.80">
    <property type="entry name" value="RNA methyltransferase domain (HRMD) like"/>
    <property type="match status" value="1"/>
</dbReference>
<dbReference type="Pfam" id="PF10672">
    <property type="entry name" value="Methyltrans_SAM"/>
    <property type="match status" value="1"/>
</dbReference>
<dbReference type="CDD" id="cd02440">
    <property type="entry name" value="AdoMet_MTases"/>
    <property type="match status" value="1"/>
</dbReference>
<dbReference type="PANTHER" id="PTHR42873:SF1">
    <property type="entry name" value="S-ADENOSYLMETHIONINE-DEPENDENT METHYLTRANSFERASE DOMAIN-CONTAINING PROTEIN"/>
    <property type="match status" value="1"/>
</dbReference>
<dbReference type="GO" id="GO:0032259">
    <property type="term" value="P:methylation"/>
    <property type="evidence" value="ECO:0007669"/>
    <property type="project" value="UniProtKB-KW"/>
</dbReference>
<keyword evidence="2" id="KW-0963">Cytoplasm</keyword>
<proteinExistence type="inferred from homology"/>
<dbReference type="CDD" id="cd11572">
    <property type="entry name" value="RlmI_M_like"/>
    <property type="match status" value="1"/>
</dbReference>
<keyword evidence="4 9" id="KW-0808">Transferase</keyword>
<dbReference type="GO" id="GO:0005737">
    <property type="term" value="C:cytoplasm"/>
    <property type="evidence" value="ECO:0007669"/>
    <property type="project" value="UniProtKB-SubCell"/>
</dbReference>
<gene>
    <name evidence="9" type="ORF">AVDCRST_MAG64-2267</name>
</gene>
<evidence type="ECO:0000256" key="1">
    <source>
        <dbReference type="ARBA" id="ARBA00004496"/>
    </source>
</evidence>
<dbReference type="AlphaFoldDB" id="A0A6J4PG63"/>
<evidence type="ECO:0000256" key="4">
    <source>
        <dbReference type="ARBA" id="ARBA00022679"/>
    </source>
</evidence>
<dbReference type="EC" id="2.1.1.191" evidence="9"/>
<evidence type="ECO:0000313" key="9">
    <source>
        <dbReference type="EMBL" id="CAA9410103.1"/>
    </source>
</evidence>
<comment type="subcellular location">
    <subcellularLocation>
        <location evidence="1">Cytoplasm</location>
    </subcellularLocation>
</comment>
<comment type="similarity">
    <text evidence="6">Belongs to the methyltransferase superfamily. RlmI family.</text>
</comment>
<dbReference type="GO" id="GO:0008168">
    <property type="term" value="F:methyltransferase activity"/>
    <property type="evidence" value="ECO:0007669"/>
    <property type="project" value="UniProtKB-KW"/>
</dbReference>
<feature type="domain" description="RlmI-like PUA" evidence="8">
    <location>
        <begin position="4"/>
        <end position="63"/>
    </location>
</feature>
<name>A0A6J4PG63_9BACT</name>
<keyword evidence="5" id="KW-0949">S-adenosyl-L-methionine</keyword>
<protein>
    <submittedName>
        <fullName evidence="9">23S rRNA (Cytosine(1962)-C(5))-methyltransferase</fullName>
        <ecNumber evidence="9">2.1.1.191</ecNumber>
    </submittedName>
</protein>
<dbReference type="SUPFAM" id="SSF53335">
    <property type="entry name" value="S-adenosyl-L-methionine-dependent methyltransferases"/>
    <property type="match status" value="1"/>
</dbReference>
<evidence type="ECO:0000256" key="3">
    <source>
        <dbReference type="ARBA" id="ARBA00022603"/>
    </source>
</evidence>
<dbReference type="InterPro" id="IPR029063">
    <property type="entry name" value="SAM-dependent_MTases_sf"/>
</dbReference>
<sequence length="386" mass="42608">MIATISNRGAKRWAGGHPWVYRSDVAEPPAAPAGIVAAQDNRGRPLGWALWSPASEISLRLLDPDPRARIDAGWWRDRLARAIERRRPLADVANAYRLVHGEGDGLPSLVCDRYDQWLVVQLMSAGLEAAREPILSALQELTGAEGVLARNDAALRAREALPRETTLLYGEVPEEIEVEEHGVRYLAAPWRGQKTGAFLDQRENRVRIGGHARGRALDCFSYHGSFALHLAKAADRVTALDISAPALERARENAERNRLTNIEFVVADAFDFLRERERAGDRYDTIVVDPPAFAKNRPSLAGAIRGYKDVNLRAMRLLAPGGMLFTASCSFHLTKPLFLEMLQAAAADSGRRIALREILGQPLDHPEVLTIPETGYIKAALLEALD</sequence>
<evidence type="ECO:0000259" key="7">
    <source>
        <dbReference type="Pfam" id="PF10672"/>
    </source>
</evidence>
<dbReference type="Pfam" id="PF17785">
    <property type="entry name" value="PUA_3"/>
    <property type="match status" value="1"/>
</dbReference>
<keyword evidence="3 9" id="KW-0489">Methyltransferase</keyword>
<evidence type="ECO:0000256" key="5">
    <source>
        <dbReference type="ARBA" id="ARBA00022691"/>
    </source>
</evidence>
<reference evidence="9" key="1">
    <citation type="submission" date="2020-02" db="EMBL/GenBank/DDBJ databases">
        <authorList>
            <person name="Meier V. D."/>
        </authorList>
    </citation>
    <scope>NUCLEOTIDE SEQUENCE</scope>
    <source>
        <strain evidence="9">AVDCRST_MAG64</strain>
    </source>
</reference>
<dbReference type="PANTHER" id="PTHR42873">
    <property type="entry name" value="RIBOSOMAL RNA LARGE SUBUNIT METHYLTRANSFERASE"/>
    <property type="match status" value="1"/>
</dbReference>
<dbReference type="InterPro" id="IPR019614">
    <property type="entry name" value="SAM-dep_methyl-trfase"/>
</dbReference>
<dbReference type="Gene3D" id="2.30.130.10">
    <property type="entry name" value="PUA domain"/>
    <property type="match status" value="1"/>
</dbReference>
<organism evidence="9">
    <name type="scientific">uncultured Phycisphaerae bacterium</name>
    <dbReference type="NCBI Taxonomy" id="904963"/>
    <lineage>
        <taxon>Bacteria</taxon>
        <taxon>Pseudomonadati</taxon>
        <taxon>Planctomycetota</taxon>
        <taxon>Phycisphaerae</taxon>
        <taxon>environmental samples</taxon>
    </lineage>
</organism>
<evidence type="ECO:0000259" key="8">
    <source>
        <dbReference type="Pfam" id="PF17785"/>
    </source>
</evidence>
<dbReference type="InterPro" id="IPR015947">
    <property type="entry name" value="PUA-like_sf"/>
</dbReference>
<dbReference type="InterPro" id="IPR041532">
    <property type="entry name" value="RlmI-like_PUA"/>
</dbReference>
<evidence type="ECO:0000256" key="6">
    <source>
        <dbReference type="ARBA" id="ARBA00038091"/>
    </source>
</evidence>
<dbReference type="SUPFAM" id="SSF88697">
    <property type="entry name" value="PUA domain-like"/>
    <property type="match status" value="1"/>
</dbReference>